<proteinExistence type="predicted"/>
<keyword evidence="3" id="KW-1185">Reference proteome</keyword>
<organism evidence="2 3">
    <name type="scientific">Streptomyces hainanensis</name>
    <dbReference type="NCBI Taxonomy" id="402648"/>
    <lineage>
        <taxon>Bacteria</taxon>
        <taxon>Bacillati</taxon>
        <taxon>Actinomycetota</taxon>
        <taxon>Actinomycetes</taxon>
        <taxon>Kitasatosporales</taxon>
        <taxon>Streptomycetaceae</taxon>
        <taxon>Streptomyces</taxon>
    </lineage>
</organism>
<dbReference type="CDD" id="cd00093">
    <property type="entry name" value="HTH_XRE"/>
    <property type="match status" value="1"/>
</dbReference>
<evidence type="ECO:0000259" key="1">
    <source>
        <dbReference type="PROSITE" id="PS50943"/>
    </source>
</evidence>
<dbReference type="PROSITE" id="PS50943">
    <property type="entry name" value="HTH_CROC1"/>
    <property type="match status" value="1"/>
</dbReference>
<dbReference type="Pfam" id="PF13560">
    <property type="entry name" value="HTH_31"/>
    <property type="match status" value="1"/>
</dbReference>
<accession>A0A4R4TTL0</accession>
<reference evidence="2 3" key="1">
    <citation type="submission" date="2019-03" db="EMBL/GenBank/DDBJ databases">
        <title>Draft genome sequences of novel Actinobacteria.</title>
        <authorList>
            <person name="Sahin N."/>
            <person name="Ay H."/>
            <person name="Saygin H."/>
        </authorList>
    </citation>
    <scope>NUCLEOTIDE SEQUENCE [LARGE SCALE GENOMIC DNA]</scope>
    <source>
        <strain evidence="2 3">DSM 41900</strain>
    </source>
</reference>
<dbReference type="InterPro" id="IPR001387">
    <property type="entry name" value="Cro/C1-type_HTH"/>
</dbReference>
<dbReference type="AlphaFoldDB" id="A0A4R4TTL0"/>
<sequence>MTEFVGWAASGHRERAEQLAGGSEAFQEGALRLIVEARAWRLAEMRRERGLTQGEVADRMGVSTGRVSQIENGQVSGNDVITRYVRALGGDLVMVAVFDDGELRKVG</sequence>
<dbReference type="OrthoDB" id="4640255at2"/>
<dbReference type="InterPro" id="IPR010982">
    <property type="entry name" value="Lambda_DNA-bd_dom_sf"/>
</dbReference>
<name>A0A4R4TTL0_9ACTN</name>
<feature type="domain" description="HTH cro/C1-type" evidence="1">
    <location>
        <begin position="42"/>
        <end position="95"/>
    </location>
</feature>
<evidence type="ECO:0000313" key="3">
    <source>
        <dbReference type="Proteomes" id="UP000295345"/>
    </source>
</evidence>
<dbReference type="GO" id="GO:0003677">
    <property type="term" value="F:DNA binding"/>
    <property type="evidence" value="ECO:0007669"/>
    <property type="project" value="InterPro"/>
</dbReference>
<dbReference type="RefSeq" id="WP_132817062.1">
    <property type="nucleotide sequence ID" value="NZ_SMKI01000053.1"/>
</dbReference>
<dbReference type="Gene3D" id="1.10.260.40">
    <property type="entry name" value="lambda repressor-like DNA-binding domains"/>
    <property type="match status" value="1"/>
</dbReference>
<protein>
    <submittedName>
        <fullName evidence="2">XRE family transcriptional regulator</fullName>
    </submittedName>
</protein>
<gene>
    <name evidence="2" type="ORF">E1283_07240</name>
</gene>
<dbReference type="Proteomes" id="UP000295345">
    <property type="component" value="Unassembled WGS sequence"/>
</dbReference>
<evidence type="ECO:0000313" key="2">
    <source>
        <dbReference type="EMBL" id="TDC77449.1"/>
    </source>
</evidence>
<dbReference type="EMBL" id="SMKI01000053">
    <property type="protein sequence ID" value="TDC77449.1"/>
    <property type="molecule type" value="Genomic_DNA"/>
</dbReference>
<comment type="caution">
    <text evidence="2">The sequence shown here is derived from an EMBL/GenBank/DDBJ whole genome shotgun (WGS) entry which is preliminary data.</text>
</comment>
<dbReference type="SMART" id="SM00530">
    <property type="entry name" value="HTH_XRE"/>
    <property type="match status" value="1"/>
</dbReference>
<dbReference type="SUPFAM" id="SSF47413">
    <property type="entry name" value="lambda repressor-like DNA-binding domains"/>
    <property type="match status" value="1"/>
</dbReference>